<dbReference type="GO" id="GO:0004322">
    <property type="term" value="F:ferroxidase activity"/>
    <property type="evidence" value="ECO:0007669"/>
    <property type="project" value="InterPro"/>
</dbReference>
<evidence type="ECO:0000256" key="5">
    <source>
        <dbReference type="ARBA" id="ARBA00033787"/>
    </source>
</evidence>
<name>A0A2K1PBY7_9BACT</name>
<comment type="subcellular location">
    <subcellularLocation>
        <location evidence="4">Encapsulin nanocompartment</location>
    </subcellularLocation>
</comment>
<feature type="region of interest" description="Disordered" evidence="6">
    <location>
        <begin position="97"/>
        <end position="120"/>
    </location>
</feature>
<dbReference type="OrthoDB" id="9796238at2"/>
<evidence type="ECO:0000256" key="2">
    <source>
        <dbReference type="ARBA" id="ARBA00022723"/>
    </source>
</evidence>
<keyword evidence="8" id="KW-1185">Reference proteome</keyword>
<dbReference type="CDD" id="cd00657">
    <property type="entry name" value="Ferritin_like"/>
    <property type="match status" value="1"/>
</dbReference>
<dbReference type="AlphaFoldDB" id="A0A2K1PBY7"/>
<sequence length="120" mass="14223">MQDYHEPYEELSDKDRSYVYALNSLKEEIEAIDWYNQRAAVSKDPTIKEIMEHNRDEEIEHAVMLIEWLRRNMNGWDEELRTYLFTEKPLLEVEEEAVEGESKVESSSNKKGDLGLRGLK</sequence>
<dbReference type="InterPro" id="IPR030907">
    <property type="entry name" value="Ferrit_encaps"/>
</dbReference>
<evidence type="ECO:0000256" key="6">
    <source>
        <dbReference type="SAM" id="MobiDB-lite"/>
    </source>
</evidence>
<dbReference type="InterPro" id="IPR054581">
    <property type="entry name" value="EncFtn-like"/>
</dbReference>
<dbReference type="EMBL" id="AZRM01000025">
    <property type="protein sequence ID" value="PNS00310.1"/>
    <property type="molecule type" value="Genomic_DNA"/>
</dbReference>
<keyword evidence="1" id="KW-0409">Iron storage</keyword>
<dbReference type="GO" id="GO:0140737">
    <property type="term" value="C:encapsulin nanocompartment"/>
    <property type="evidence" value="ECO:0007669"/>
    <property type="project" value="UniProtKB-SubCell"/>
</dbReference>
<dbReference type="Proteomes" id="UP000236199">
    <property type="component" value="Unassembled WGS sequence"/>
</dbReference>
<gene>
    <name evidence="7" type="ORF">X928_05200</name>
</gene>
<accession>A0A2K1PBY7</accession>
<evidence type="ECO:0000313" key="7">
    <source>
        <dbReference type="EMBL" id="PNS00310.1"/>
    </source>
</evidence>
<dbReference type="SUPFAM" id="SSF47240">
    <property type="entry name" value="Ferritin-like"/>
    <property type="match status" value="1"/>
</dbReference>
<evidence type="ECO:0000256" key="3">
    <source>
        <dbReference type="ARBA" id="ARBA00023004"/>
    </source>
</evidence>
<feature type="compositionally biased region" description="Basic and acidic residues" evidence="6">
    <location>
        <begin position="100"/>
        <end position="114"/>
    </location>
</feature>
<dbReference type="Gene3D" id="6.10.140.1960">
    <property type="match status" value="1"/>
</dbReference>
<evidence type="ECO:0000313" key="8">
    <source>
        <dbReference type="Proteomes" id="UP000236199"/>
    </source>
</evidence>
<dbReference type="NCBIfam" id="TIGR04535">
    <property type="entry name" value="ferrit_encaps"/>
    <property type="match status" value="1"/>
</dbReference>
<keyword evidence="3" id="KW-0408">Iron</keyword>
<dbReference type="RefSeq" id="WP_103076613.1">
    <property type="nucleotide sequence ID" value="NZ_AZRM01000025.1"/>
</dbReference>
<dbReference type="GO" id="GO:0046872">
    <property type="term" value="F:metal ion binding"/>
    <property type="evidence" value="ECO:0007669"/>
    <property type="project" value="UniProtKB-KW"/>
</dbReference>
<dbReference type="GO" id="GO:0006879">
    <property type="term" value="P:intracellular iron ion homeostasis"/>
    <property type="evidence" value="ECO:0007669"/>
    <property type="project" value="UniProtKB-KW"/>
</dbReference>
<dbReference type="InterPro" id="IPR009078">
    <property type="entry name" value="Ferritin-like_SF"/>
</dbReference>
<protein>
    <recommendedName>
        <fullName evidence="9">Ferritin</fullName>
    </recommendedName>
</protein>
<comment type="caution">
    <text evidence="7">The sequence shown here is derived from an EMBL/GenBank/DDBJ whole genome shotgun (WGS) entry which is preliminary data.</text>
</comment>
<reference evidence="7 8" key="1">
    <citation type="submission" date="2013-12" db="EMBL/GenBank/DDBJ databases">
        <title>Comparative genomics of Petrotoga isolates.</title>
        <authorList>
            <person name="Nesbo C.L."/>
            <person name="Charchuk R."/>
            <person name="Chow K."/>
        </authorList>
    </citation>
    <scope>NUCLEOTIDE SEQUENCE [LARGE SCALE GENOMIC DNA]</scope>
    <source>
        <strain evidence="7 8">DSM 10691</strain>
    </source>
</reference>
<keyword evidence="2" id="KW-0479">Metal-binding</keyword>
<evidence type="ECO:0008006" key="9">
    <source>
        <dbReference type="Google" id="ProtNLM"/>
    </source>
</evidence>
<keyword evidence="5" id="KW-1284">Encapsulin nanocompartment</keyword>
<evidence type="ECO:0000256" key="4">
    <source>
        <dbReference type="ARBA" id="ARBA00033738"/>
    </source>
</evidence>
<proteinExistence type="predicted"/>
<dbReference type="Pfam" id="PF22277">
    <property type="entry name" value="EncFtn-like"/>
    <property type="match status" value="1"/>
</dbReference>
<organism evidence="7 8">
    <name type="scientific">Petrotoga miotherma DSM 10691</name>
    <dbReference type="NCBI Taxonomy" id="1434326"/>
    <lineage>
        <taxon>Bacteria</taxon>
        <taxon>Thermotogati</taxon>
        <taxon>Thermotogota</taxon>
        <taxon>Thermotogae</taxon>
        <taxon>Petrotogales</taxon>
        <taxon>Petrotogaceae</taxon>
        <taxon>Petrotoga</taxon>
    </lineage>
</organism>
<evidence type="ECO:0000256" key="1">
    <source>
        <dbReference type="ARBA" id="ARBA00022434"/>
    </source>
</evidence>